<organism evidence="1">
    <name type="scientific">Lotus japonicus</name>
    <name type="common">Lotus corniculatus var. japonicus</name>
    <dbReference type="NCBI Taxonomy" id="34305"/>
    <lineage>
        <taxon>Eukaryota</taxon>
        <taxon>Viridiplantae</taxon>
        <taxon>Streptophyta</taxon>
        <taxon>Embryophyta</taxon>
        <taxon>Tracheophyta</taxon>
        <taxon>Spermatophyta</taxon>
        <taxon>Magnoliopsida</taxon>
        <taxon>eudicotyledons</taxon>
        <taxon>Gunneridae</taxon>
        <taxon>Pentapetalae</taxon>
        <taxon>rosids</taxon>
        <taxon>fabids</taxon>
        <taxon>Fabales</taxon>
        <taxon>Fabaceae</taxon>
        <taxon>Papilionoideae</taxon>
        <taxon>50 kb inversion clade</taxon>
        <taxon>NPAAA clade</taxon>
        <taxon>Hologalegina</taxon>
        <taxon>robinioid clade</taxon>
        <taxon>Loteae</taxon>
        <taxon>Lotus</taxon>
    </lineage>
</organism>
<protein>
    <submittedName>
        <fullName evidence="1">Uncharacterized protein</fullName>
    </submittedName>
</protein>
<accession>I3T932</accession>
<evidence type="ECO:0000313" key="1">
    <source>
        <dbReference type="EMBL" id="AFK49024.1"/>
    </source>
</evidence>
<dbReference type="AlphaFoldDB" id="I3T932"/>
<name>I3T932_LOTJA</name>
<dbReference type="EMBL" id="BT149230">
    <property type="protein sequence ID" value="AFK49024.1"/>
    <property type="molecule type" value="mRNA"/>
</dbReference>
<reference evidence="1" key="1">
    <citation type="submission" date="2012-05" db="EMBL/GenBank/DDBJ databases">
        <authorList>
            <person name="Krishnakumar V."/>
            <person name="Cheung F."/>
            <person name="Xiao Y."/>
            <person name="Chan A."/>
            <person name="Moskal W.A."/>
            <person name="Town C.D."/>
        </authorList>
    </citation>
    <scope>NUCLEOTIDE SEQUENCE</scope>
</reference>
<proteinExistence type="evidence at transcript level"/>
<sequence>MKWYKWLAMEKRNYPPSSLQALLIARPVSIMEINLMHGLYQELGLVSTATALRVSGKENQWKCEV</sequence>